<dbReference type="PANTHER" id="PTHR45624:SF26">
    <property type="entry name" value="CARRIER PROTEIN, PUTATIVE (AFU_ORTHOLOGUE AFUA_1G07710)-RELATED"/>
    <property type="match status" value="1"/>
</dbReference>
<organism evidence="12 13">
    <name type="scientific">Exophiala spinifera</name>
    <dbReference type="NCBI Taxonomy" id="91928"/>
    <lineage>
        <taxon>Eukaryota</taxon>
        <taxon>Fungi</taxon>
        <taxon>Dikarya</taxon>
        <taxon>Ascomycota</taxon>
        <taxon>Pezizomycotina</taxon>
        <taxon>Eurotiomycetes</taxon>
        <taxon>Chaetothyriomycetidae</taxon>
        <taxon>Chaetothyriales</taxon>
        <taxon>Herpotrichiellaceae</taxon>
        <taxon>Exophiala</taxon>
    </lineage>
</organism>
<dbReference type="EMBL" id="KN847493">
    <property type="protein sequence ID" value="KIW18710.1"/>
    <property type="molecule type" value="Genomic_DNA"/>
</dbReference>
<evidence type="ECO:0000256" key="8">
    <source>
        <dbReference type="ARBA" id="ARBA00023128"/>
    </source>
</evidence>
<keyword evidence="8" id="KW-0496">Mitochondrion</keyword>
<evidence type="ECO:0000256" key="10">
    <source>
        <dbReference type="PROSITE-ProRule" id="PRU00282"/>
    </source>
</evidence>
<evidence type="ECO:0000256" key="5">
    <source>
        <dbReference type="ARBA" id="ARBA00022737"/>
    </source>
</evidence>
<reference evidence="12 13" key="1">
    <citation type="submission" date="2015-01" db="EMBL/GenBank/DDBJ databases">
        <title>The Genome Sequence of Exophiala spinifera CBS89968.</title>
        <authorList>
            <consortium name="The Broad Institute Genomics Platform"/>
            <person name="Cuomo C."/>
            <person name="de Hoog S."/>
            <person name="Gorbushina A."/>
            <person name="Stielow B."/>
            <person name="Teixiera M."/>
            <person name="Abouelleil A."/>
            <person name="Chapman S.B."/>
            <person name="Priest M."/>
            <person name="Young S.K."/>
            <person name="Wortman J."/>
            <person name="Nusbaum C."/>
            <person name="Birren B."/>
        </authorList>
    </citation>
    <scope>NUCLEOTIDE SEQUENCE [LARGE SCALE GENOMIC DNA]</scope>
    <source>
        <strain evidence="12 13">CBS 89968</strain>
    </source>
</reference>
<name>A0A0D2BJC9_9EURO</name>
<gene>
    <name evidence="12" type="ORF">PV08_02999</name>
</gene>
<dbReference type="STRING" id="91928.A0A0D2BJC9"/>
<dbReference type="RefSeq" id="XP_016238926.1">
    <property type="nucleotide sequence ID" value="XM_016377356.1"/>
</dbReference>
<comment type="subcellular location">
    <subcellularLocation>
        <location evidence="1">Mitochondrion membrane</location>
        <topology evidence="1">Multi-pass membrane protein</topology>
    </subcellularLocation>
</comment>
<keyword evidence="5" id="KW-0677">Repeat</keyword>
<dbReference type="VEuPathDB" id="FungiDB:PV08_02999"/>
<keyword evidence="6" id="KW-0999">Mitochondrion inner membrane</keyword>
<dbReference type="Pfam" id="PF00153">
    <property type="entry name" value="Mito_carr"/>
    <property type="match status" value="1"/>
</dbReference>
<evidence type="ECO:0000256" key="4">
    <source>
        <dbReference type="ARBA" id="ARBA00022692"/>
    </source>
</evidence>
<dbReference type="GO" id="GO:0022857">
    <property type="term" value="F:transmembrane transporter activity"/>
    <property type="evidence" value="ECO:0007669"/>
    <property type="project" value="TreeGrafter"/>
</dbReference>
<proteinExistence type="inferred from homology"/>
<keyword evidence="4 10" id="KW-0812">Transmembrane</keyword>
<dbReference type="SUPFAM" id="SSF103506">
    <property type="entry name" value="Mitochondrial carrier"/>
    <property type="match status" value="1"/>
</dbReference>
<dbReference type="GeneID" id="27330082"/>
<dbReference type="PROSITE" id="PS50920">
    <property type="entry name" value="SOLCAR"/>
    <property type="match status" value="1"/>
</dbReference>
<evidence type="ECO:0008006" key="14">
    <source>
        <dbReference type="Google" id="ProtNLM"/>
    </source>
</evidence>
<dbReference type="HOGENOM" id="CLU_034486_0_0_1"/>
<dbReference type="Gene3D" id="1.50.40.10">
    <property type="entry name" value="Mitochondrial carrier domain"/>
    <property type="match status" value="1"/>
</dbReference>
<evidence type="ECO:0000313" key="13">
    <source>
        <dbReference type="Proteomes" id="UP000053328"/>
    </source>
</evidence>
<comment type="similarity">
    <text evidence="2 11">Belongs to the mitochondrial carrier (TC 2.A.29) family.</text>
</comment>
<keyword evidence="13" id="KW-1185">Reference proteome</keyword>
<dbReference type="PANTHER" id="PTHR45624">
    <property type="entry name" value="MITOCHONDRIAL BASIC AMINO ACIDS TRANSPORTER-RELATED"/>
    <property type="match status" value="1"/>
</dbReference>
<dbReference type="OrthoDB" id="3364892at2759"/>
<evidence type="ECO:0000256" key="6">
    <source>
        <dbReference type="ARBA" id="ARBA00022792"/>
    </source>
</evidence>
<evidence type="ECO:0000256" key="3">
    <source>
        <dbReference type="ARBA" id="ARBA00022448"/>
    </source>
</evidence>
<evidence type="ECO:0000313" key="12">
    <source>
        <dbReference type="EMBL" id="KIW18710.1"/>
    </source>
</evidence>
<keyword evidence="9 10" id="KW-0472">Membrane</keyword>
<dbReference type="InterPro" id="IPR018108">
    <property type="entry name" value="MCP_transmembrane"/>
</dbReference>
<dbReference type="AlphaFoldDB" id="A0A0D2BJC9"/>
<accession>A0A0D2BJC9</accession>
<feature type="repeat" description="Solcar" evidence="10">
    <location>
        <begin position="149"/>
        <end position="235"/>
    </location>
</feature>
<dbReference type="InterPro" id="IPR023395">
    <property type="entry name" value="MCP_dom_sf"/>
</dbReference>
<keyword evidence="3 11" id="KW-0813">Transport</keyword>
<evidence type="ECO:0000256" key="1">
    <source>
        <dbReference type="ARBA" id="ARBA00004225"/>
    </source>
</evidence>
<dbReference type="Proteomes" id="UP000053328">
    <property type="component" value="Unassembled WGS sequence"/>
</dbReference>
<sequence>MSLEDDPSDFDGVLPVIPIDSPPIYKDGTSNAATGASAAGARAFAAQAVAFYFRAPVKAFFRTRVDYLAYAKSILPPTQNDRFSWRNTTPGLLAHAIHNYGWRFIPEQLFPPLAANIVVGAALYTSYLQVLGRLYEPSSHASKTVYPPPPPTHTFAAGFAAGTIQSVIAAPLDALQVRFDQRGEAYQNKTMWQYGKGKLHEIGARGIFAGWGLSFLKDSFGSAIFFSTFEYVKAQGYVRFVRWYYGSLGHVAVDKLAHIRGTVATESQPTAVIRPHYALEPGFLMLAGITASVAQQVILYPLSTFQTLHFERLEDLDKKAAQLEHSSSTRQSRGRMLRAYYHAYQETLGQARAQANQVAGMRTWLFRGFWWFTIRQVPSTSAGLIIFELVRRKYGLSGDEVRITEDGYDILLA</sequence>
<dbReference type="InterPro" id="IPR050567">
    <property type="entry name" value="Mitochondrial_Carrier"/>
</dbReference>
<evidence type="ECO:0000256" key="7">
    <source>
        <dbReference type="ARBA" id="ARBA00022989"/>
    </source>
</evidence>
<protein>
    <recommendedName>
        <fullName evidence="14">Mitochondrial thiamine pyrophosphate carrier 1</fullName>
    </recommendedName>
</protein>
<keyword evidence="7" id="KW-1133">Transmembrane helix</keyword>
<dbReference type="GO" id="GO:0031966">
    <property type="term" value="C:mitochondrial membrane"/>
    <property type="evidence" value="ECO:0007669"/>
    <property type="project" value="UniProtKB-SubCell"/>
</dbReference>
<evidence type="ECO:0000256" key="2">
    <source>
        <dbReference type="ARBA" id="ARBA00006375"/>
    </source>
</evidence>
<evidence type="ECO:0000256" key="11">
    <source>
        <dbReference type="RuleBase" id="RU000488"/>
    </source>
</evidence>
<evidence type="ECO:0000256" key="9">
    <source>
        <dbReference type="ARBA" id="ARBA00023136"/>
    </source>
</evidence>